<dbReference type="InterPro" id="IPR036388">
    <property type="entry name" value="WH-like_DNA-bd_sf"/>
</dbReference>
<feature type="domain" description="HTH marR-type" evidence="4">
    <location>
        <begin position="15"/>
        <end position="151"/>
    </location>
</feature>
<dbReference type="Proteomes" id="UP001320831">
    <property type="component" value="Unassembled WGS sequence"/>
</dbReference>
<keyword evidence="1" id="KW-0805">Transcription regulation</keyword>
<reference evidence="5 6" key="1">
    <citation type="submission" date="2022-09" db="EMBL/GenBank/DDBJ databases">
        <title>Chelativorans salina sp. nov., a novel slightly halophilic bacterium isolated from a saline lake sediment enrichment.</title>
        <authorList>
            <person name="Gao L."/>
            <person name="Fang B.-Z."/>
            <person name="Li W.-J."/>
        </authorList>
    </citation>
    <scope>NUCLEOTIDE SEQUENCE [LARGE SCALE GENOMIC DNA]</scope>
    <source>
        <strain evidence="5 6">EGI FJ00035</strain>
    </source>
</reference>
<dbReference type="Gene3D" id="1.10.10.10">
    <property type="entry name" value="Winged helix-like DNA-binding domain superfamily/Winged helix DNA-binding domain"/>
    <property type="match status" value="1"/>
</dbReference>
<evidence type="ECO:0000256" key="3">
    <source>
        <dbReference type="ARBA" id="ARBA00023163"/>
    </source>
</evidence>
<dbReference type="InterPro" id="IPR036390">
    <property type="entry name" value="WH_DNA-bd_sf"/>
</dbReference>
<dbReference type="InterPro" id="IPR000835">
    <property type="entry name" value="HTH_MarR-typ"/>
</dbReference>
<dbReference type="SUPFAM" id="SSF46785">
    <property type="entry name" value="Winged helix' DNA-binding domain"/>
    <property type="match status" value="1"/>
</dbReference>
<dbReference type="Pfam" id="PF01047">
    <property type="entry name" value="MarR"/>
    <property type="match status" value="1"/>
</dbReference>
<dbReference type="SMART" id="SM00347">
    <property type="entry name" value="HTH_MARR"/>
    <property type="match status" value="1"/>
</dbReference>
<dbReference type="PANTHER" id="PTHR42756">
    <property type="entry name" value="TRANSCRIPTIONAL REGULATOR, MARR"/>
    <property type="match status" value="1"/>
</dbReference>
<dbReference type="EMBL" id="JAOCZP010000001">
    <property type="protein sequence ID" value="MCT7374478.1"/>
    <property type="molecule type" value="Genomic_DNA"/>
</dbReference>
<organism evidence="5 6">
    <name type="scientific">Chelativorans salis</name>
    <dbReference type="NCBI Taxonomy" id="2978478"/>
    <lineage>
        <taxon>Bacteria</taxon>
        <taxon>Pseudomonadati</taxon>
        <taxon>Pseudomonadota</taxon>
        <taxon>Alphaproteobacteria</taxon>
        <taxon>Hyphomicrobiales</taxon>
        <taxon>Phyllobacteriaceae</taxon>
        <taxon>Chelativorans</taxon>
    </lineage>
</organism>
<keyword evidence="2" id="KW-0238">DNA-binding</keyword>
<keyword evidence="6" id="KW-1185">Reference proteome</keyword>
<keyword evidence="3" id="KW-0804">Transcription</keyword>
<proteinExistence type="predicted"/>
<evidence type="ECO:0000256" key="2">
    <source>
        <dbReference type="ARBA" id="ARBA00023125"/>
    </source>
</evidence>
<evidence type="ECO:0000313" key="6">
    <source>
        <dbReference type="Proteomes" id="UP001320831"/>
    </source>
</evidence>
<dbReference type="PROSITE" id="PS50995">
    <property type="entry name" value="HTH_MARR_2"/>
    <property type="match status" value="1"/>
</dbReference>
<evidence type="ECO:0000259" key="4">
    <source>
        <dbReference type="PROSITE" id="PS50995"/>
    </source>
</evidence>
<comment type="caution">
    <text evidence="5">The sequence shown here is derived from an EMBL/GenBank/DDBJ whole genome shotgun (WGS) entry which is preliminary data.</text>
</comment>
<sequence>MNQLSENAQAAGGFPLEELRVVEKAIRRILRASDLQSRALIKAIGLTAPQLVILKAIAALGEVTTTVLSAHADLSPATVITILDKLEERAIIERYRSLLDRRIVHTRLTDKGMALVANAPEPLGENFATRFAALEEGRRREIVDALQAVADMMSAEDGKSAQDAGSDLWG</sequence>
<evidence type="ECO:0000256" key="1">
    <source>
        <dbReference type="ARBA" id="ARBA00023015"/>
    </source>
</evidence>
<gene>
    <name evidence="5" type="ORF">N5A92_05455</name>
</gene>
<dbReference type="PANTHER" id="PTHR42756:SF1">
    <property type="entry name" value="TRANSCRIPTIONAL REPRESSOR OF EMRAB OPERON"/>
    <property type="match status" value="1"/>
</dbReference>
<name>A0ABT2LM70_9HYPH</name>
<accession>A0ABT2LM70</accession>
<protein>
    <submittedName>
        <fullName evidence="5">MarR family winged helix-turn-helix transcriptional regulator</fullName>
    </submittedName>
</protein>
<evidence type="ECO:0000313" key="5">
    <source>
        <dbReference type="EMBL" id="MCT7374478.1"/>
    </source>
</evidence>
<dbReference type="RefSeq" id="WP_260900877.1">
    <property type="nucleotide sequence ID" value="NZ_JAOCZP010000001.1"/>
</dbReference>